<feature type="compositionally biased region" description="Polar residues" evidence="8">
    <location>
        <begin position="139"/>
        <end position="153"/>
    </location>
</feature>
<keyword evidence="7" id="KW-1003">Cell membrane</keyword>
<evidence type="ECO:0000256" key="3">
    <source>
        <dbReference type="ARBA" id="ARBA00022692"/>
    </source>
</evidence>
<comment type="subcellular location">
    <subcellularLocation>
        <location evidence="7">Cell membrane</location>
        <topology evidence="7">Multi-pass membrane protein</topology>
    </subcellularLocation>
    <subcellularLocation>
        <location evidence="7">Cytoplasmic vesicle</location>
        <location evidence="7">Secretory vesicle membrane</location>
        <topology evidence="7">Multi-pass membrane protein</topology>
    </subcellularLocation>
</comment>
<proteinExistence type="inferred from homology"/>
<comment type="similarity">
    <text evidence="2 7">Belongs to the SCAMP family.</text>
</comment>
<gene>
    <name evidence="9" type="ORF">DEO72_LG9g1408</name>
</gene>
<keyword evidence="5" id="KW-0472">Membrane</keyword>
<accession>A0A4D6MY61</accession>
<evidence type="ECO:0000256" key="2">
    <source>
        <dbReference type="ARBA" id="ARBA00010482"/>
    </source>
</evidence>
<protein>
    <recommendedName>
        <fullName evidence="7">Secretory carrier-associated membrane protein</fullName>
        <shortName evidence="7">Secretory carrier membrane protein</shortName>
    </recommendedName>
</protein>
<evidence type="ECO:0000256" key="6">
    <source>
        <dbReference type="ARBA" id="ARBA00023329"/>
    </source>
</evidence>
<comment type="function">
    <text evidence="1 7">Probably involved in membrane trafficking.</text>
</comment>
<evidence type="ECO:0000256" key="1">
    <source>
        <dbReference type="ARBA" id="ARBA00004003"/>
    </source>
</evidence>
<dbReference type="AlphaFoldDB" id="A0A4D6MY61"/>
<dbReference type="InterPro" id="IPR007273">
    <property type="entry name" value="SCAMP"/>
</dbReference>
<dbReference type="GO" id="GO:0005886">
    <property type="term" value="C:plasma membrane"/>
    <property type="evidence" value="ECO:0007669"/>
    <property type="project" value="UniProtKB-SubCell"/>
</dbReference>
<keyword evidence="10" id="KW-1185">Reference proteome</keyword>
<evidence type="ECO:0000313" key="10">
    <source>
        <dbReference type="Proteomes" id="UP000501690"/>
    </source>
</evidence>
<dbReference type="Pfam" id="PF04144">
    <property type="entry name" value="SCAMP"/>
    <property type="match status" value="1"/>
</dbReference>
<organism evidence="9 10">
    <name type="scientific">Vigna unguiculata</name>
    <name type="common">Cowpea</name>
    <dbReference type="NCBI Taxonomy" id="3917"/>
    <lineage>
        <taxon>Eukaryota</taxon>
        <taxon>Viridiplantae</taxon>
        <taxon>Streptophyta</taxon>
        <taxon>Embryophyta</taxon>
        <taxon>Tracheophyta</taxon>
        <taxon>Spermatophyta</taxon>
        <taxon>Magnoliopsida</taxon>
        <taxon>eudicotyledons</taxon>
        <taxon>Gunneridae</taxon>
        <taxon>Pentapetalae</taxon>
        <taxon>rosids</taxon>
        <taxon>fabids</taxon>
        <taxon>Fabales</taxon>
        <taxon>Fabaceae</taxon>
        <taxon>Papilionoideae</taxon>
        <taxon>50 kb inversion clade</taxon>
        <taxon>NPAAA clade</taxon>
        <taxon>indigoferoid/millettioid clade</taxon>
        <taxon>Phaseoleae</taxon>
        <taxon>Vigna</taxon>
    </lineage>
</organism>
<dbReference type="GO" id="GO:0030658">
    <property type="term" value="C:transport vesicle membrane"/>
    <property type="evidence" value="ECO:0007669"/>
    <property type="project" value="UniProtKB-SubCell"/>
</dbReference>
<evidence type="ECO:0000256" key="7">
    <source>
        <dbReference type="RuleBase" id="RU363122"/>
    </source>
</evidence>
<feature type="region of interest" description="Disordered" evidence="8">
    <location>
        <begin position="116"/>
        <end position="173"/>
    </location>
</feature>
<name>A0A4D6MY61_VIGUN</name>
<evidence type="ECO:0000256" key="4">
    <source>
        <dbReference type="ARBA" id="ARBA00022989"/>
    </source>
</evidence>
<evidence type="ECO:0000256" key="8">
    <source>
        <dbReference type="SAM" id="MobiDB-lite"/>
    </source>
</evidence>
<dbReference type="GO" id="GO:0015031">
    <property type="term" value="P:protein transport"/>
    <property type="evidence" value="ECO:0007669"/>
    <property type="project" value="InterPro"/>
</dbReference>
<keyword evidence="7" id="KW-0813">Transport</keyword>
<dbReference type="Proteomes" id="UP000501690">
    <property type="component" value="Linkage Group LG9"/>
</dbReference>
<evidence type="ECO:0000313" key="9">
    <source>
        <dbReference type="EMBL" id="QCE06396.1"/>
    </source>
</evidence>
<reference evidence="9 10" key="1">
    <citation type="submission" date="2019-04" db="EMBL/GenBank/DDBJ databases">
        <title>An improved genome assembly and genetic linkage map for asparagus bean, Vigna unguiculata ssp. sesquipedialis.</title>
        <authorList>
            <person name="Xia Q."/>
            <person name="Zhang R."/>
            <person name="Dong Y."/>
        </authorList>
    </citation>
    <scope>NUCLEOTIDE SEQUENCE [LARGE SCALE GENOMIC DNA]</scope>
    <source>
        <tissue evidence="9">Leaf</tissue>
    </source>
</reference>
<keyword evidence="6 7" id="KW-0968">Cytoplasmic vesicle</keyword>
<sequence length="430" mass="48142">MEREAGVPVDDKNWPPLFLIIHHDIANEIPVQAQRLQYLAFASCLDDILGSYYEDFLVDETHKEANLEENTHFEEFIGISFVLEDTNGSIEAKEIDQSSFPEEIFEYMMIAQDNGGEDEKHVDDEASCNSKTLDEHTLDNTQNQKISDTSTIDETGEDGCLSSLGNNDESSKMESVIELVDVSEESNMANEDQDLLEKDQGKGKRFQRTSCIGGEEENTSKNWKGVIRRKRGVEDDDEMRKFNPKEPNFLPLGCRSVALLELFFLALAIAFPFTVVRHRFSASASPRRRVQVSSPSRPGRLTVASRSPHRRARFASPSRSFCVTVVFLSRRRRVRVASVSPGRRQRLASSSAAVIVASPLPSSSAADCPSVLYGDDMVSSEFVSWFESCIIMNQNHDISRVITPWANGTAAIAHCAINSGENFNYRFMMG</sequence>
<dbReference type="EMBL" id="CP039353">
    <property type="protein sequence ID" value="QCE06396.1"/>
    <property type="molecule type" value="Genomic_DNA"/>
</dbReference>
<keyword evidence="3" id="KW-0812">Transmembrane</keyword>
<evidence type="ECO:0000256" key="5">
    <source>
        <dbReference type="ARBA" id="ARBA00023136"/>
    </source>
</evidence>
<keyword evidence="4" id="KW-1133">Transmembrane helix</keyword>